<dbReference type="GO" id="GO:0140359">
    <property type="term" value="F:ABC-type transporter activity"/>
    <property type="evidence" value="ECO:0007669"/>
    <property type="project" value="InterPro"/>
</dbReference>
<evidence type="ECO:0000313" key="9">
    <source>
        <dbReference type="Proteomes" id="UP000253094"/>
    </source>
</evidence>
<feature type="domain" description="ABC-2 type transporter transmembrane" evidence="7">
    <location>
        <begin position="23"/>
        <end position="365"/>
    </location>
</feature>
<keyword evidence="4 6" id="KW-1133">Transmembrane helix</keyword>
<keyword evidence="9" id="KW-1185">Reference proteome</keyword>
<dbReference type="PANTHER" id="PTHR30294">
    <property type="entry name" value="MEMBRANE COMPONENT OF ABC TRANSPORTER YHHJ-RELATED"/>
    <property type="match status" value="1"/>
</dbReference>
<evidence type="ECO:0000256" key="6">
    <source>
        <dbReference type="SAM" id="Phobius"/>
    </source>
</evidence>
<keyword evidence="3 6" id="KW-0812">Transmembrane</keyword>
<keyword evidence="2" id="KW-1003">Cell membrane</keyword>
<dbReference type="Pfam" id="PF12698">
    <property type="entry name" value="ABC2_membrane_3"/>
    <property type="match status" value="1"/>
</dbReference>
<dbReference type="OrthoDB" id="3268959at2"/>
<feature type="transmembrane region" description="Helical" evidence="6">
    <location>
        <begin position="169"/>
        <end position="194"/>
    </location>
</feature>
<evidence type="ECO:0000256" key="3">
    <source>
        <dbReference type="ARBA" id="ARBA00022692"/>
    </source>
</evidence>
<keyword evidence="5 6" id="KW-0472">Membrane</keyword>
<evidence type="ECO:0000256" key="1">
    <source>
        <dbReference type="ARBA" id="ARBA00004651"/>
    </source>
</evidence>
<dbReference type="RefSeq" id="WP_114033023.1">
    <property type="nucleotide sequence ID" value="NZ_QOIL01000026.1"/>
</dbReference>
<name>A0A367EZH8_9ACTN</name>
<reference evidence="8 9" key="1">
    <citation type="submission" date="2018-06" db="EMBL/GenBank/DDBJ databases">
        <title>Sphaerisporangium craniellae sp. nov., isolated from a marine sponge in the South China Sea.</title>
        <authorList>
            <person name="Li L."/>
        </authorList>
    </citation>
    <scope>NUCLEOTIDE SEQUENCE [LARGE SCALE GENOMIC DNA]</scope>
    <source>
        <strain evidence="8 9">CCTCC AA 208026</strain>
    </source>
</reference>
<proteinExistence type="predicted"/>
<dbReference type="AlphaFoldDB" id="A0A367EZH8"/>
<comment type="caution">
    <text evidence="8">The sequence shown here is derived from an EMBL/GenBank/DDBJ whole genome shotgun (WGS) entry which is preliminary data.</text>
</comment>
<dbReference type="EMBL" id="QOIL01000026">
    <property type="protein sequence ID" value="RCG23421.1"/>
    <property type="molecule type" value="Genomic_DNA"/>
</dbReference>
<feature type="transmembrane region" description="Helical" evidence="6">
    <location>
        <begin position="21"/>
        <end position="42"/>
    </location>
</feature>
<accession>A0A367EZH8</accession>
<dbReference type="PANTHER" id="PTHR30294:SF29">
    <property type="entry name" value="MULTIDRUG ABC TRANSPORTER PERMEASE YBHS-RELATED"/>
    <property type="match status" value="1"/>
</dbReference>
<gene>
    <name evidence="8" type="ORF">DQ384_34255</name>
</gene>
<feature type="transmembrane region" description="Helical" evidence="6">
    <location>
        <begin position="215"/>
        <end position="243"/>
    </location>
</feature>
<dbReference type="GO" id="GO:0005886">
    <property type="term" value="C:plasma membrane"/>
    <property type="evidence" value="ECO:0007669"/>
    <property type="project" value="UniProtKB-SubCell"/>
</dbReference>
<dbReference type="InterPro" id="IPR013525">
    <property type="entry name" value="ABC2_TM"/>
</dbReference>
<protein>
    <submittedName>
        <fullName evidence="8">ABC transporter permease</fullName>
    </submittedName>
</protein>
<sequence>MNAVTLVARREIDVRSRTKGFRYGLLVTAVLVAVLAALPKLIGGGSDYTVGLAGQQADRLQAALAAQAAQAGDVTVTVTRYADEAAARKGVEDGDVEAAVVDNATVIAKTVVGDSLAVMLDTAHRAVATEANLTAAGLDPAKVGQAQRVGPMKAVSLNGTGEDATIRRVLAMVIVVILFMLLIQVCTWVAMGVVEEKGSRIVEILLTAVRPWQLLAGKVIGLGVLGLSQVIVIAVVGLAAAQITGAVPDLPEGTYGVVAGAVVWFLLGYVFYAAMFAAIASLVSRQEELSGVLTPATMLLMASYLVGFVAAGAPDSTLTHVLSIVPPFSAMVMPVRSAVVDVPLWETGLAAGLMIVAAVAVLLLGGRIYQRAVLRTGARVKWREALASAS</sequence>
<feature type="transmembrane region" description="Helical" evidence="6">
    <location>
        <begin position="255"/>
        <end position="280"/>
    </location>
</feature>
<feature type="transmembrane region" description="Helical" evidence="6">
    <location>
        <begin position="292"/>
        <end position="313"/>
    </location>
</feature>
<dbReference type="Proteomes" id="UP000253094">
    <property type="component" value="Unassembled WGS sequence"/>
</dbReference>
<evidence type="ECO:0000313" key="8">
    <source>
        <dbReference type="EMBL" id="RCG23421.1"/>
    </source>
</evidence>
<dbReference type="InterPro" id="IPR051449">
    <property type="entry name" value="ABC-2_transporter_component"/>
</dbReference>
<evidence type="ECO:0000256" key="5">
    <source>
        <dbReference type="ARBA" id="ARBA00023136"/>
    </source>
</evidence>
<comment type="subcellular location">
    <subcellularLocation>
        <location evidence="1">Cell membrane</location>
        <topology evidence="1">Multi-pass membrane protein</topology>
    </subcellularLocation>
</comment>
<evidence type="ECO:0000259" key="7">
    <source>
        <dbReference type="Pfam" id="PF12698"/>
    </source>
</evidence>
<organism evidence="8 9">
    <name type="scientific">Sphaerisporangium album</name>
    <dbReference type="NCBI Taxonomy" id="509200"/>
    <lineage>
        <taxon>Bacteria</taxon>
        <taxon>Bacillati</taxon>
        <taxon>Actinomycetota</taxon>
        <taxon>Actinomycetes</taxon>
        <taxon>Streptosporangiales</taxon>
        <taxon>Streptosporangiaceae</taxon>
        <taxon>Sphaerisporangium</taxon>
    </lineage>
</organism>
<feature type="transmembrane region" description="Helical" evidence="6">
    <location>
        <begin position="349"/>
        <end position="369"/>
    </location>
</feature>
<evidence type="ECO:0000256" key="4">
    <source>
        <dbReference type="ARBA" id="ARBA00022989"/>
    </source>
</evidence>
<evidence type="ECO:0000256" key="2">
    <source>
        <dbReference type="ARBA" id="ARBA00022475"/>
    </source>
</evidence>